<keyword evidence="2" id="KW-1185">Reference proteome</keyword>
<evidence type="ECO:0000313" key="1">
    <source>
        <dbReference type="EMBL" id="SDN65589.1"/>
    </source>
</evidence>
<gene>
    <name evidence="1" type="ORF">SAMN05216259_10585</name>
</gene>
<accession>A0A1H0D689</accession>
<evidence type="ECO:0000313" key="2">
    <source>
        <dbReference type="Proteomes" id="UP000199341"/>
    </source>
</evidence>
<dbReference type="Proteomes" id="UP000199341">
    <property type="component" value="Unassembled WGS sequence"/>
</dbReference>
<dbReference type="PROSITE" id="PS51257">
    <property type="entry name" value="PROKAR_LIPOPROTEIN"/>
    <property type="match status" value="1"/>
</dbReference>
<protein>
    <submittedName>
        <fullName evidence="1">Uncharacterized protein</fullName>
    </submittedName>
</protein>
<dbReference type="AlphaFoldDB" id="A0A1H0D689"/>
<proteinExistence type="predicted"/>
<name>A0A1H0D689_9ACTN</name>
<organism evidence="1 2">
    <name type="scientific">Actinacidiphila guanduensis</name>
    <dbReference type="NCBI Taxonomy" id="310781"/>
    <lineage>
        <taxon>Bacteria</taxon>
        <taxon>Bacillati</taxon>
        <taxon>Actinomycetota</taxon>
        <taxon>Actinomycetes</taxon>
        <taxon>Kitasatosporales</taxon>
        <taxon>Streptomycetaceae</taxon>
        <taxon>Actinacidiphila</taxon>
    </lineage>
</organism>
<reference evidence="1 2" key="1">
    <citation type="submission" date="2016-10" db="EMBL/GenBank/DDBJ databases">
        <authorList>
            <person name="de Groot N.N."/>
        </authorList>
    </citation>
    <scope>NUCLEOTIDE SEQUENCE [LARGE SCALE GENOMIC DNA]</scope>
    <source>
        <strain evidence="1 2">CGMCC 4.2022</strain>
    </source>
</reference>
<sequence length="94" mass="10009">MRWARENARASRAARVGAVVPGGAGGCRDRASGRLGSGFDRCYGVWCSGGSLRRFGQAVQAAQDMFQPLMPLPGSMTLSGEWTTSTTSPISEWL</sequence>
<dbReference type="EMBL" id="FNIE01000005">
    <property type="protein sequence ID" value="SDN65589.1"/>
    <property type="molecule type" value="Genomic_DNA"/>
</dbReference>